<evidence type="ECO:0000256" key="1">
    <source>
        <dbReference type="SAM" id="MobiDB-lite"/>
    </source>
</evidence>
<dbReference type="RefSeq" id="WP_145857958.1">
    <property type="nucleotide sequence ID" value="NZ_RPFW01000005.1"/>
</dbReference>
<dbReference type="OrthoDB" id="4307068at2"/>
<feature type="compositionally biased region" description="Low complexity" evidence="1">
    <location>
        <begin position="1"/>
        <end position="20"/>
    </location>
</feature>
<evidence type="ECO:0000313" key="3">
    <source>
        <dbReference type="Proteomes" id="UP000460272"/>
    </source>
</evidence>
<sequence>MVTALASGCASRSGSASGTGSAAGGGATAGSTATAKPGGNVPAFDKRAKLVAAAWDKAGLAKEWLTGLVLTIAPDELVIPGAKDFATGDQKMAFLDGRFALAGHLPTTPLTGKVRWPGGATATVPLLTAAQAYRKIATEQPCQGQPCPPSLVVTGAAPATVTIGTSRGKASVPAWTFTVPSIPSPITVAALAPGSYHTQPASLKGLTGDGLDGFTGAVLGTVSADGRQIHVLVGKSPCDTKSGALVYETSTSVVVGGWTYDPHPNAPCAAVLELESVPVELARPLGHRVVLSVSDGRPLAPGSFQS</sequence>
<organism evidence="2 3">
    <name type="scientific">Trebonia kvetii</name>
    <dbReference type="NCBI Taxonomy" id="2480626"/>
    <lineage>
        <taxon>Bacteria</taxon>
        <taxon>Bacillati</taxon>
        <taxon>Actinomycetota</taxon>
        <taxon>Actinomycetes</taxon>
        <taxon>Streptosporangiales</taxon>
        <taxon>Treboniaceae</taxon>
        <taxon>Trebonia</taxon>
    </lineage>
</organism>
<dbReference type="Proteomes" id="UP000460272">
    <property type="component" value="Unassembled WGS sequence"/>
</dbReference>
<reference evidence="2 3" key="1">
    <citation type="submission" date="2018-11" db="EMBL/GenBank/DDBJ databases">
        <title>Trebonia kvetii gen.nov., sp.nov., a novel acidophilic actinobacterium, and proposal of the new actinobacterial family Treboniaceae fam. nov.</title>
        <authorList>
            <person name="Rapoport D."/>
            <person name="Sagova-Mareckova M."/>
            <person name="Sedlacek I."/>
            <person name="Provaznik J."/>
            <person name="Kralova S."/>
            <person name="Pavlinic D."/>
            <person name="Benes V."/>
            <person name="Kopecky J."/>
        </authorList>
    </citation>
    <scope>NUCLEOTIDE SEQUENCE [LARGE SCALE GENOMIC DNA]</scope>
    <source>
        <strain evidence="2 3">15Tr583</strain>
    </source>
</reference>
<feature type="region of interest" description="Disordered" evidence="1">
    <location>
        <begin position="1"/>
        <end position="39"/>
    </location>
</feature>
<accession>A0A6P2BUX1</accession>
<evidence type="ECO:0000313" key="2">
    <source>
        <dbReference type="EMBL" id="TVZ02698.1"/>
    </source>
</evidence>
<dbReference type="EMBL" id="RPFW01000005">
    <property type="protein sequence ID" value="TVZ02698.1"/>
    <property type="molecule type" value="Genomic_DNA"/>
</dbReference>
<dbReference type="AlphaFoldDB" id="A0A6P2BUX1"/>
<gene>
    <name evidence="2" type="ORF">EAS64_28495</name>
</gene>
<proteinExistence type="predicted"/>
<protein>
    <submittedName>
        <fullName evidence="2">Uncharacterized protein</fullName>
    </submittedName>
</protein>
<comment type="caution">
    <text evidence="2">The sequence shown here is derived from an EMBL/GenBank/DDBJ whole genome shotgun (WGS) entry which is preliminary data.</text>
</comment>
<keyword evidence="3" id="KW-1185">Reference proteome</keyword>
<feature type="compositionally biased region" description="Low complexity" evidence="1">
    <location>
        <begin position="29"/>
        <end position="39"/>
    </location>
</feature>
<name>A0A6P2BUX1_9ACTN</name>